<dbReference type="Proteomes" id="UP000236500">
    <property type="component" value="Unassembled WGS sequence"/>
</dbReference>
<keyword evidence="2" id="KW-0472">Membrane</keyword>
<dbReference type="RefSeq" id="WP_103035114.1">
    <property type="nucleotide sequence ID" value="NZ_MPDH01000034.1"/>
</dbReference>
<feature type="transmembrane region" description="Helical" evidence="2">
    <location>
        <begin position="203"/>
        <end position="228"/>
    </location>
</feature>
<keyword evidence="2" id="KW-0812">Transmembrane</keyword>
<dbReference type="EMBL" id="MPDH01000034">
    <property type="protein sequence ID" value="PNP87046.1"/>
    <property type="molecule type" value="Genomic_DNA"/>
</dbReference>
<feature type="transmembrane region" description="Helical" evidence="2">
    <location>
        <begin position="249"/>
        <end position="268"/>
    </location>
</feature>
<feature type="coiled-coil region" evidence="1">
    <location>
        <begin position="119"/>
        <end position="150"/>
    </location>
</feature>
<evidence type="ECO:0000313" key="3">
    <source>
        <dbReference type="EMBL" id="PNP87046.1"/>
    </source>
</evidence>
<comment type="caution">
    <text evidence="3">The sequence shown here is derived from an EMBL/GenBank/DDBJ whole genome shotgun (WGS) entry which is preliminary data.</text>
</comment>
<keyword evidence="1" id="KW-0175">Coiled coil</keyword>
<keyword evidence="4" id="KW-1185">Reference proteome</keyword>
<evidence type="ECO:0000256" key="1">
    <source>
        <dbReference type="SAM" id="Coils"/>
    </source>
</evidence>
<evidence type="ECO:0000313" key="4">
    <source>
        <dbReference type="Proteomes" id="UP000236500"/>
    </source>
</evidence>
<evidence type="ECO:0000256" key="2">
    <source>
        <dbReference type="SAM" id="Phobius"/>
    </source>
</evidence>
<name>A0ABX4XIL5_9LIST</name>
<accession>A0ABX4XIL5</accession>
<sequence length="327" mass="37627">MVADKDNNFAEVIVEALSNTAIEGDDTKSIDMITSAFIFLYHTTGMPYREITELMFENNFETEKDMEIINANIDLIELNIDKLYKDVSEDLEKYSKIPNKLRRHFGLAMVQKKYINRMINDLNQDVSVMKKDVKNESKKLDRIVEETEKRVSDIKATKGQIYTEFVAILGIFSALLFGLFGGFQAVAQSIATIAKGDTSIEKILMLVCLILGSLSLLMFSLMQGVTVLSKTKFRSCDCPSRAECNHPIFVRHPVVSMNILILFVIFMISLISLELPNSWLTTWINLRFWGLIIIFVVMLGITGWYYFKHRNWKEKEKEEEREVKSIV</sequence>
<feature type="transmembrane region" description="Helical" evidence="2">
    <location>
        <begin position="165"/>
        <end position="183"/>
    </location>
</feature>
<gene>
    <name evidence="3" type="ORF">BMT55_16560</name>
</gene>
<organism evidence="3 4">
    <name type="scientific">Listeria newyorkensis</name>
    <dbReference type="NCBI Taxonomy" id="1497681"/>
    <lineage>
        <taxon>Bacteria</taxon>
        <taxon>Bacillati</taxon>
        <taxon>Bacillota</taxon>
        <taxon>Bacilli</taxon>
        <taxon>Bacillales</taxon>
        <taxon>Listeriaceae</taxon>
        <taxon>Listeria</taxon>
    </lineage>
</organism>
<reference evidence="3 4" key="1">
    <citation type="submission" date="2016-11" db="EMBL/GenBank/DDBJ databases">
        <title>Whole Genome Sequence of Listeria newyorkensis.</title>
        <authorList>
            <person name="Frink S."/>
            <person name="Morales C."/>
            <person name="Kiang D."/>
        </authorList>
    </citation>
    <scope>NUCLEOTIDE SEQUENCE [LARGE SCALE GENOMIC DNA]</scope>
    <source>
        <strain evidence="3 4">F1604011-044</strain>
    </source>
</reference>
<keyword evidence="2" id="KW-1133">Transmembrane helix</keyword>
<feature type="transmembrane region" description="Helical" evidence="2">
    <location>
        <begin position="288"/>
        <end position="307"/>
    </location>
</feature>
<protein>
    <submittedName>
        <fullName evidence="3">Uncharacterized protein</fullName>
    </submittedName>
</protein>
<proteinExistence type="predicted"/>